<feature type="compositionally biased region" description="Basic residues" evidence="1">
    <location>
        <begin position="310"/>
        <end position="320"/>
    </location>
</feature>
<protein>
    <submittedName>
        <fullName evidence="2">Uncharacterized protein</fullName>
    </submittedName>
</protein>
<feature type="compositionally biased region" description="Polar residues" evidence="1">
    <location>
        <begin position="297"/>
        <end position="308"/>
    </location>
</feature>
<feature type="region of interest" description="Disordered" evidence="1">
    <location>
        <begin position="104"/>
        <end position="123"/>
    </location>
</feature>
<feature type="compositionally biased region" description="Polar residues" evidence="1">
    <location>
        <begin position="109"/>
        <end position="123"/>
    </location>
</feature>
<keyword evidence="3" id="KW-1185">Reference proteome</keyword>
<evidence type="ECO:0000313" key="2">
    <source>
        <dbReference type="EMBL" id="KAJ1144361.1"/>
    </source>
</evidence>
<proteinExistence type="predicted"/>
<name>A0AAV7QVC1_PLEWA</name>
<organism evidence="2 3">
    <name type="scientific">Pleurodeles waltl</name>
    <name type="common">Iberian ribbed newt</name>
    <dbReference type="NCBI Taxonomy" id="8319"/>
    <lineage>
        <taxon>Eukaryota</taxon>
        <taxon>Metazoa</taxon>
        <taxon>Chordata</taxon>
        <taxon>Craniata</taxon>
        <taxon>Vertebrata</taxon>
        <taxon>Euteleostomi</taxon>
        <taxon>Amphibia</taxon>
        <taxon>Batrachia</taxon>
        <taxon>Caudata</taxon>
        <taxon>Salamandroidea</taxon>
        <taxon>Salamandridae</taxon>
        <taxon>Pleurodelinae</taxon>
        <taxon>Pleurodeles</taxon>
    </lineage>
</organism>
<feature type="region of interest" description="Disordered" evidence="1">
    <location>
        <begin position="226"/>
        <end position="332"/>
    </location>
</feature>
<accession>A0AAV7QVC1</accession>
<comment type="caution">
    <text evidence="2">The sequence shown here is derived from an EMBL/GenBank/DDBJ whole genome shotgun (WGS) entry which is preliminary data.</text>
</comment>
<reference evidence="2" key="1">
    <citation type="journal article" date="2022" name="bioRxiv">
        <title>Sequencing and chromosome-scale assembly of the giantPleurodeles waltlgenome.</title>
        <authorList>
            <person name="Brown T."/>
            <person name="Elewa A."/>
            <person name="Iarovenko S."/>
            <person name="Subramanian E."/>
            <person name="Araus A.J."/>
            <person name="Petzold A."/>
            <person name="Susuki M."/>
            <person name="Suzuki K.-i.T."/>
            <person name="Hayashi T."/>
            <person name="Toyoda A."/>
            <person name="Oliveira C."/>
            <person name="Osipova E."/>
            <person name="Leigh N.D."/>
            <person name="Simon A."/>
            <person name="Yun M.H."/>
        </authorList>
    </citation>
    <scope>NUCLEOTIDE SEQUENCE</scope>
    <source>
        <strain evidence="2">20211129_DDA</strain>
        <tissue evidence="2">Liver</tissue>
    </source>
</reference>
<sequence>MLSGAQFNASWHLFTPSQPLRSVIERTISDVLTAVAGVTRLIRLLSHVVKTNMAPKTIRNLGDKSEGVKMTRIGRDKGETAGANKRLMSITGKAAGKNTLGLMKDAKTSDSTTPPSEIKSNGKNQSTITTFLTGGAQDSLSVHITPSSESNVLGKEPILPSTSDKKLCIENKELFIKTTQDTENLLEIEDSNRETSEKTLGLPGSRQPQTQRLDQIKQLECQIKEGTASMSGPTVEKDNLHNPLGSPKRWDKMTGKDSQLMDWGKDSSDKFYSLTEESELSSVDRSFSESEESETSGAGNKSPSNELTVRQHRQREHVKMRPGSQEGFENATSMGGRTLKWDYSGIGLAGTPTISKQGPVNGKMETDTGAPAGSAHATGNEAGILQSIYSSIKELQTETRIESRRARIATKRLQGTVRKVAKSCTEIEAKLCSMEERIVAVEEYLDILKEQSTVRDGQLTDVMWKMEDLENRQRRNNLRFLGIPEGLEGSNIQAYMVNLLLMAHGSTRTIIRCGQQQIVTHTYYFT</sequence>
<evidence type="ECO:0000256" key="1">
    <source>
        <dbReference type="SAM" id="MobiDB-lite"/>
    </source>
</evidence>
<feature type="region of interest" description="Disordered" evidence="1">
    <location>
        <begin position="189"/>
        <end position="211"/>
    </location>
</feature>
<dbReference type="AlphaFoldDB" id="A0AAV7QVC1"/>
<dbReference type="Proteomes" id="UP001066276">
    <property type="component" value="Chromosome 6"/>
</dbReference>
<evidence type="ECO:0000313" key="3">
    <source>
        <dbReference type="Proteomes" id="UP001066276"/>
    </source>
</evidence>
<dbReference type="EMBL" id="JANPWB010000010">
    <property type="protein sequence ID" value="KAJ1144361.1"/>
    <property type="molecule type" value="Genomic_DNA"/>
</dbReference>
<gene>
    <name evidence="2" type="ORF">NDU88_010660</name>
</gene>